<gene>
    <name evidence="2" type="ORF">ASPVEDRAFT_429204</name>
</gene>
<protein>
    <recommendedName>
        <fullName evidence="4">Secreted protein</fullName>
    </recommendedName>
</protein>
<feature type="signal peptide" evidence="1">
    <location>
        <begin position="1"/>
        <end position="20"/>
    </location>
</feature>
<dbReference type="GeneID" id="63728217"/>
<dbReference type="EMBL" id="KV878126">
    <property type="protein sequence ID" value="OJI97795.1"/>
    <property type="molecule type" value="Genomic_DNA"/>
</dbReference>
<name>A0A1L9P8H6_ASPVE</name>
<proteinExistence type="predicted"/>
<evidence type="ECO:0000256" key="1">
    <source>
        <dbReference type="SAM" id="SignalP"/>
    </source>
</evidence>
<accession>A0A1L9P8H6</accession>
<dbReference type="RefSeq" id="XP_040663558.1">
    <property type="nucleotide sequence ID" value="XM_040812706.1"/>
</dbReference>
<sequence>MHECWLKPVIFLVCSISVHLGDFSFFFFNDCINTRDLHSPGSTAPFSVRLGNVYDCINRHDLHQPWTYARPVSIPRLRTL</sequence>
<organism evidence="2 3">
    <name type="scientific">Aspergillus versicolor CBS 583.65</name>
    <dbReference type="NCBI Taxonomy" id="1036611"/>
    <lineage>
        <taxon>Eukaryota</taxon>
        <taxon>Fungi</taxon>
        <taxon>Dikarya</taxon>
        <taxon>Ascomycota</taxon>
        <taxon>Pezizomycotina</taxon>
        <taxon>Eurotiomycetes</taxon>
        <taxon>Eurotiomycetidae</taxon>
        <taxon>Eurotiales</taxon>
        <taxon>Aspergillaceae</taxon>
        <taxon>Aspergillus</taxon>
        <taxon>Aspergillus subgen. Nidulantes</taxon>
    </lineage>
</organism>
<feature type="chain" id="PRO_5012702188" description="Secreted protein" evidence="1">
    <location>
        <begin position="21"/>
        <end position="80"/>
    </location>
</feature>
<dbReference type="VEuPathDB" id="FungiDB:ASPVEDRAFT_429204"/>
<evidence type="ECO:0000313" key="3">
    <source>
        <dbReference type="Proteomes" id="UP000184073"/>
    </source>
</evidence>
<keyword evidence="1" id="KW-0732">Signal</keyword>
<reference evidence="3" key="1">
    <citation type="journal article" date="2017" name="Genome Biol.">
        <title>Comparative genomics reveals high biological diversity and specific adaptations in the industrially and medically important fungal genus Aspergillus.</title>
        <authorList>
            <person name="de Vries R.P."/>
            <person name="Riley R."/>
            <person name="Wiebenga A."/>
            <person name="Aguilar-Osorio G."/>
            <person name="Amillis S."/>
            <person name="Uchima C.A."/>
            <person name="Anderluh G."/>
            <person name="Asadollahi M."/>
            <person name="Askin M."/>
            <person name="Barry K."/>
            <person name="Battaglia E."/>
            <person name="Bayram O."/>
            <person name="Benocci T."/>
            <person name="Braus-Stromeyer S.A."/>
            <person name="Caldana C."/>
            <person name="Canovas D."/>
            <person name="Cerqueira G.C."/>
            <person name="Chen F."/>
            <person name="Chen W."/>
            <person name="Choi C."/>
            <person name="Clum A."/>
            <person name="Dos Santos R.A."/>
            <person name="Damasio A.R."/>
            <person name="Diallinas G."/>
            <person name="Emri T."/>
            <person name="Fekete E."/>
            <person name="Flipphi M."/>
            <person name="Freyberg S."/>
            <person name="Gallo A."/>
            <person name="Gournas C."/>
            <person name="Habgood R."/>
            <person name="Hainaut M."/>
            <person name="Harispe M.L."/>
            <person name="Henrissat B."/>
            <person name="Hilden K.S."/>
            <person name="Hope R."/>
            <person name="Hossain A."/>
            <person name="Karabika E."/>
            <person name="Karaffa L."/>
            <person name="Karanyi Z."/>
            <person name="Krasevec N."/>
            <person name="Kuo A."/>
            <person name="Kusch H."/>
            <person name="LaButti K."/>
            <person name="Lagendijk E.L."/>
            <person name="Lapidus A."/>
            <person name="Levasseur A."/>
            <person name="Lindquist E."/>
            <person name="Lipzen A."/>
            <person name="Logrieco A.F."/>
            <person name="MacCabe A."/>
            <person name="Maekelae M.R."/>
            <person name="Malavazi I."/>
            <person name="Melin P."/>
            <person name="Meyer V."/>
            <person name="Mielnichuk N."/>
            <person name="Miskei M."/>
            <person name="Molnar A.P."/>
            <person name="Mule G."/>
            <person name="Ngan C.Y."/>
            <person name="Orejas M."/>
            <person name="Orosz E."/>
            <person name="Ouedraogo J.P."/>
            <person name="Overkamp K.M."/>
            <person name="Park H.-S."/>
            <person name="Perrone G."/>
            <person name="Piumi F."/>
            <person name="Punt P.J."/>
            <person name="Ram A.F."/>
            <person name="Ramon A."/>
            <person name="Rauscher S."/>
            <person name="Record E."/>
            <person name="Riano-Pachon D.M."/>
            <person name="Robert V."/>
            <person name="Roehrig J."/>
            <person name="Ruller R."/>
            <person name="Salamov A."/>
            <person name="Salih N.S."/>
            <person name="Samson R.A."/>
            <person name="Sandor E."/>
            <person name="Sanguinetti M."/>
            <person name="Schuetze T."/>
            <person name="Sepcic K."/>
            <person name="Shelest E."/>
            <person name="Sherlock G."/>
            <person name="Sophianopoulou V."/>
            <person name="Squina F.M."/>
            <person name="Sun H."/>
            <person name="Susca A."/>
            <person name="Todd R.B."/>
            <person name="Tsang A."/>
            <person name="Unkles S.E."/>
            <person name="van de Wiele N."/>
            <person name="van Rossen-Uffink D."/>
            <person name="Oliveira J.V."/>
            <person name="Vesth T.C."/>
            <person name="Visser J."/>
            <person name="Yu J.-H."/>
            <person name="Zhou M."/>
            <person name="Andersen M.R."/>
            <person name="Archer D.B."/>
            <person name="Baker S.E."/>
            <person name="Benoit I."/>
            <person name="Brakhage A.A."/>
            <person name="Braus G.H."/>
            <person name="Fischer R."/>
            <person name="Frisvad J.C."/>
            <person name="Goldman G.H."/>
            <person name="Houbraken J."/>
            <person name="Oakley B."/>
            <person name="Pocsi I."/>
            <person name="Scazzocchio C."/>
            <person name="Seiboth B."/>
            <person name="vanKuyk P.A."/>
            <person name="Wortman J."/>
            <person name="Dyer P.S."/>
            <person name="Grigoriev I.V."/>
        </authorList>
    </citation>
    <scope>NUCLEOTIDE SEQUENCE [LARGE SCALE GENOMIC DNA]</scope>
    <source>
        <strain evidence="3">CBS 583.65</strain>
    </source>
</reference>
<evidence type="ECO:0000313" key="2">
    <source>
        <dbReference type="EMBL" id="OJI97795.1"/>
    </source>
</evidence>
<dbReference type="AlphaFoldDB" id="A0A1L9P8H6"/>
<evidence type="ECO:0008006" key="4">
    <source>
        <dbReference type="Google" id="ProtNLM"/>
    </source>
</evidence>
<keyword evidence="3" id="KW-1185">Reference proteome</keyword>
<dbReference type="Proteomes" id="UP000184073">
    <property type="component" value="Unassembled WGS sequence"/>
</dbReference>